<organism evidence="1 2">
    <name type="scientific">Mycolicibacterium flavescens</name>
    <name type="common">Mycobacterium flavescens</name>
    <dbReference type="NCBI Taxonomy" id="1776"/>
    <lineage>
        <taxon>Bacteria</taxon>
        <taxon>Bacillati</taxon>
        <taxon>Actinomycetota</taxon>
        <taxon>Actinomycetes</taxon>
        <taxon>Mycobacteriales</taxon>
        <taxon>Mycobacteriaceae</taxon>
        <taxon>Mycolicibacterium</taxon>
    </lineage>
</organism>
<sequence length="186" mass="21039">MAGSIFFASDSWHGKSSTTFFVMDFLISQLPDGEIRSQLQDLVDNNIAILDLREPGQSALLDLIAEELPQHIESIGDARIRENLTTRLADLVSLARTQRQKTRQPVGGEQMDTRRMELNRSQSRELGQLYSRFLEAHPEVESEVDGAAMTEEQEAAWAAYSAELRARHKAERSALADRIQAERRRS</sequence>
<dbReference type="EMBL" id="MIHA01000002">
    <property type="protein sequence ID" value="ODQ91827.1"/>
    <property type="molecule type" value="Genomic_DNA"/>
</dbReference>
<dbReference type="RefSeq" id="WP_069412084.1">
    <property type="nucleotide sequence ID" value="NZ_JACKUL010000036.1"/>
</dbReference>
<dbReference type="Proteomes" id="UP000094053">
    <property type="component" value="Unassembled WGS sequence"/>
</dbReference>
<evidence type="ECO:0000313" key="1">
    <source>
        <dbReference type="EMBL" id="ODQ91827.1"/>
    </source>
</evidence>
<name>A0A1E3RR09_MYCFV</name>
<keyword evidence="2" id="KW-1185">Reference proteome</keyword>
<evidence type="ECO:0000313" key="2">
    <source>
        <dbReference type="Proteomes" id="UP000094053"/>
    </source>
</evidence>
<comment type="caution">
    <text evidence="1">The sequence shown here is derived from an EMBL/GenBank/DDBJ whole genome shotgun (WGS) entry which is preliminary data.</text>
</comment>
<dbReference type="STRING" id="1776.BHQ18_02915"/>
<gene>
    <name evidence="1" type="ORF">BHQ18_02915</name>
</gene>
<proteinExistence type="predicted"/>
<protein>
    <submittedName>
        <fullName evidence="1">Uncharacterized protein</fullName>
    </submittedName>
</protein>
<reference evidence="2" key="1">
    <citation type="submission" date="2016-09" db="EMBL/GenBank/DDBJ databases">
        <authorList>
            <person name="Greninger A.L."/>
            <person name="Jerome K.R."/>
            <person name="Mcnair B."/>
            <person name="Wallis C."/>
            <person name="Fang F."/>
        </authorList>
    </citation>
    <scope>NUCLEOTIDE SEQUENCE [LARGE SCALE GENOMIC DNA]</scope>
    <source>
        <strain evidence="2">M6</strain>
    </source>
</reference>
<dbReference type="AlphaFoldDB" id="A0A1E3RR09"/>
<dbReference type="OrthoDB" id="4559622at2"/>
<accession>A0A1E3RR09</accession>